<dbReference type="EMBL" id="PXYL01000022">
    <property type="protein sequence ID" value="PSJ55752.1"/>
    <property type="molecule type" value="Genomic_DNA"/>
</dbReference>
<dbReference type="AlphaFoldDB" id="A0A2P7RZZ3"/>
<sequence length="491" mass="51513">MLGLTLGLGCARGGGRKNPPENLASPQIAGTPYVGKKLAANTGQWDGKGSSIDSFAFQWRRDGVEIDGANAATYQPTEAEQGFGMRVAVTAISAGGQATAISEPTDAVVPALSGIALSTDTARQDAALGLIATMFMIGGKDPAASFAIVSDPGGKLTIKNGKELHLALAFSASGSYPFRLKVTDAWGTSCQQDFALTIQAVDTPPPVDPGIGGDGGEIIVPNPTDPETDSGGYESPPVQQVTQDGLKITGKNGGSATFLRDWDIPKPGSVYIMKYQADWSGMNKQGREAAIGFAFKSGNNFHMVGLRGDGANPAKMLRSKIYGDFRKANQFTATNDGLAAHGAKDGPNWLKLAISSNGKTYALSSSADGVTWGVEYTAAVPVPLADPVSALQFGPGGYFTNSDKGVFAITINRFEDLGFPVSANAAVNTQTYAEIIAKQPGRVRNTQSYAEIIAKQPGRLRNTQTYAEVVAKYPGVVRKTQTYVEIIRSVT</sequence>
<evidence type="ECO:0000313" key="2">
    <source>
        <dbReference type="EMBL" id="PSJ55752.1"/>
    </source>
</evidence>
<accession>A0A2P7RZZ3</accession>
<dbReference type="Proteomes" id="UP000240653">
    <property type="component" value="Unassembled WGS sequence"/>
</dbReference>
<dbReference type="RefSeq" id="WP_106726916.1">
    <property type="nucleotide sequence ID" value="NZ_PXYL01000022.1"/>
</dbReference>
<proteinExistence type="predicted"/>
<feature type="region of interest" description="Disordered" evidence="1">
    <location>
        <begin position="213"/>
        <end position="239"/>
    </location>
</feature>
<dbReference type="OrthoDB" id="8100937at2"/>
<reference evidence="2 3" key="1">
    <citation type="submission" date="2018-03" db="EMBL/GenBank/DDBJ databases">
        <title>The draft genome of Mesorhizobium soli JCM 19897.</title>
        <authorList>
            <person name="Li L."/>
            <person name="Liu L."/>
            <person name="Liang L."/>
            <person name="Wang T."/>
            <person name="Zhang X."/>
        </authorList>
    </citation>
    <scope>NUCLEOTIDE SEQUENCE [LARGE SCALE GENOMIC DNA]</scope>
    <source>
        <strain evidence="2 3">JCM 19897</strain>
    </source>
</reference>
<comment type="caution">
    <text evidence="2">The sequence shown here is derived from an EMBL/GenBank/DDBJ whole genome shotgun (WGS) entry which is preliminary data.</text>
</comment>
<evidence type="ECO:0008006" key="4">
    <source>
        <dbReference type="Google" id="ProtNLM"/>
    </source>
</evidence>
<name>A0A2P7RZZ3_9HYPH</name>
<protein>
    <recommendedName>
        <fullName evidence="4">Cadherin domain-containing protein</fullName>
    </recommendedName>
</protein>
<evidence type="ECO:0000256" key="1">
    <source>
        <dbReference type="SAM" id="MobiDB-lite"/>
    </source>
</evidence>
<keyword evidence="3" id="KW-1185">Reference proteome</keyword>
<dbReference type="Gene3D" id="2.60.40.2700">
    <property type="match status" value="1"/>
</dbReference>
<gene>
    <name evidence="2" type="ORF">C7I85_26030</name>
</gene>
<evidence type="ECO:0000313" key="3">
    <source>
        <dbReference type="Proteomes" id="UP000240653"/>
    </source>
</evidence>
<organism evidence="2 3">
    <name type="scientific">Pseudaminobacter soli</name>
    <name type="common">ex Li et al. 2025</name>
    <dbReference type="NCBI Taxonomy" id="1295366"/>
    <lineage>
        <taxon>Bacteria</taxon>
        <taxon>Pseudomonadati</taxon>
        <taxon>Pseudomonadota</taxon>
        <taxon>Alphaproteobacteria</taxon>
        <taxon>Hyphomicrobiales</taxon>
        <taxon>Phyllobacteriaceae</taxon>
        <taxon>Pseudaminobacter</taxon>
    </lineage>
</organism>